<comment type="caution">
    <text evidence="1">The sequence shown here is derived from an EMBL/GenBank/DDBJ whole genome shotgun (WGS) entry which is preliminary data.</text>
</comment>
<organism evidence="1 2">
    <name type="scientific">Euphydryas editha</name>
    <name type="common">Edith's checkerspot</name>
    <dbReference type="NCBI Taxonomy" id="104508"/>
    <lineage>
        <taxon>Eukaryota</taxon>
        <taxon>Metazoa</taxon>
        <taxon>Ecdysozoa</taxon>
        <taxon>Arthropoda</taxon>
        <taxon>Hexapoda</taxon>
        <taxon>Insecta</taxon>
        <taxon>Pterygota</taxon>
        <taxon>Neoptera</taxon>
        <taxon>Endopterygota</taxon>
        <taxon>Lepidoptera</taxon>
        <taxon>Glossata</taxon>
        <taxon>Ditrysia</taxon>
        <taxon>Papilionoidea</taxon>
        <taxon>Nymphalidae</taxon>
        <taxon>Nymphalinae</taxon>
        <taxon>Euphydryas</taxon>
    </lineage>
</organism>
<sequence length="72" mass="8161">MQLTNSFSLISLNSFNESKTYKYLGISETLDVDDGAMTQLGKERFFGWLKNVLNSYLSGGNKVRAFNSWVMP</sequence>
<dbReference type="AlphaFoldDB" id="A0AAU9UYA4"/>
<name>A0AAU9UYA4_EUPED</name>
<proteinExistence type="predicted"/>
<gene>
    <name evidence="1" type="ORF">EEDITHA_LOCUS18833</name>
</gene>
<accession>A0AAU9UYA4</accession>
<keyword evidence="2" id="KW-1185">Reference proteome</keyword>
<protein>
    <submittedName>
        <fullName evidence="1">Uncharacterized protein</fullName>
    </submittedName>
</protein>
<dbReference type="Proteomes" id="UP001153954">
    <property type="component" value="Unassembled WGS sequence"/>
</dbReference>
<reference evidence="1" key="1">
    <citation type="submission" date="2022-03" db="EMBL/GenBank/DDBJ databases">
        <authorList>
            <person name="Tunstrom K."/>
        </authorList>
    </citation>
    <scope>NUCLEOTIDE SEQUENCE</scope>
</reference>
<evidence type="ECO:0000313" key="2">
    <source>
        <dbReference type="Proteomes" id="UP001153954"/>
    </source>
</evidence>
<dbReference type="EMBL" id="CAKOGL010000027">
    <property type="protein sequence ID" value="CAH2104461.1"/>
    <property type="molecule type" value="Genomic_DNA"/>
</dbReference>
<evidence type="ECO:0000313" key="1">
    <source>
        <dbReference type="EMBL" id="CAH2104461.1"/>
    </source>
</evidence>